<comment type="caution">
    <text evidence="1">The sequence shown here is derived from an EMBL/GenBank/DDBJ whole genome shotgun (WGS) entry which is preliminary data.</text>
</comment>
<organism evidence="1 2">
    <name type="scientific">Cladophialophora psammophila CBS 110553</name>
    <dbReference type="NCBI Taxonomy" id="1182543"/>
    <lineage>
        <taxon>Eukaryota</taxon>
        <taxon>Fungi</taxon>
        <taxon>Dikarya</taxon>
        <taxon>Ascomycota</taxon>
        <taxon>Pezizomycotina</taxon>
        <taxon>Eurotiomycetes</taxon>
        <taxon>Chaetothyriomycetidae</taxon>
        <taxon>Chaetothyriales</taxon>
        <taxon>Herpotrichiellaceae</taxon>
        <taxon>Cladophialophora</taxon>
    </lineage>
</organism>
<keyword evidence="2" id="KW-1185">Reference proteome</keyword>
<dbReference type="eggNOG" id="KOG2410">
    <property type="taxonomic scope" value="Eukaryota"/>
</dbReference>
<dbReference type="Proteomes" id="UP000019471">
    <property type="component" value="Unassembled WGS sequence"/>
</dbReference>
<dbReference type="Gene3D" id="3.60.20.40">
    <property type="match status" value="1"/>
</dbReference>
<dbReference type="PRINTS" id="PR01210">
    <property type="entry name" value="GGTRANSPTASE"/>
</dbReference>
<proteinExistence type="predicted"/>
<dbReference type="Pfam" id="PF01019">
    <property type="entry name" value="G_glu_transpept"/>
    <property type="match status" value="1"/>
</dbReference>
<dbReference type="SUPFAM" id="SSF56235">
    <property type="entry name" value="N-terminal nucleophile aminohydrolases (Ntn hydrolases)"/>
    <property type="match status" value="1"/>
</dbReference>
<protein>
    <submittedName>
        <fullName evidence="1">Gamma-glutamyltranspeptidase</fullName>
    </submittedName>
</protein>
<dbReference type="RefSeq" id="XP_007743585.1">
    <property type="nucleotide sequence ID" value="XM_007745395.1"/>
</dbReference>
<evidence type="ECO:0000313" key="1">
    <source>
        <dbReference type="EMBL" id="EXJ72287.1"/>
    </source>
</evidence>
<dbReference type="STRING" id="1182543.W9WVQ7"/>
<name>W9WVQ7_9EURO</name>
<dbReference type="GeneID" id="19189512"/>
<dbReference type="Gene3D" id="1.10.246.130">
    <property type="match status" value="1"/>
</dbReference>
<dbReference type="InterPro" id="IPR029055">
    <property type="entry name" value="Ntn_hydrolases_N"/>
</dbReference>
<dbReference type="OrthoDB" id="2015213at2759"/>
<dbReference type="PANTHER" id="PTHR43881">
    <property type="entry name" value="GAMMA-GLUTAMYLTRANSPEPTIDASE (AFU_ORTHOLOGUE AFUA_4G13580)"/>
    <property type="match status" value="1"/>
</dbReference>
<dbReference type="HOGENOM" id="CLU_014813_3_1_1"/>
<dbReference type="InterPro" id="IPR043138">
    <property type="entry name" value="GGT_lsub"/>
</dbReference>
<reference evidence="1 2" key="1">
    <citation type="submission" date="2013-03" db="EMBL/GenBank/DDBJ databases">
        <title>The Genome Sequence of Cladophialophora psammophila CBS 110553.</title>
        <authorList>
            <consortium name="The Broad Institute Genomics Platform"/>
            <person name="Cuomo C."/>
            <person name="de Hoog S."/>
            <person name="Gorbushina A."/>
            <person name="Walker B."/>
            <person name="Young S.K."/>
            <person name="Zeng Q."/>
            <person name="Gargeya S."/>
            <person name="Fitzgerald M."/>
            <person name="Haas B."/>
            <person name="Abouelleil A."/>
            <person name="Allen A.W."/>
            <person name="Alvarado L."/>
            <person name="Arachchi H.M."/>
            <person name="Berlin A.M."/>
            <person name="Chapman S.B."/>
            <person name="Gainer-Dewar J."/>
            <person name="Goldberg J."/>
            <person name="Griggs A."/>
            <person name="Gujja S."/>
            <person name="Hansen M."/>
            <person name="Howarth C."/>
            <person name="Imamovic A."/>
            <person name="Ireland A."/>
            <person name="Larimer J."/>
            <person name="McCowan C."/>
            <person name="Murphy C."/>
            <person name="Pearson M."/>
            <person name="Poon T.W."/>
            <person name="Priest M."/>
            <person name="Roberts A."/>
            <person name="Saif S."/>
            <person name="Shea T."/>
            <person name="Sisk P."/>
            <person name="Sykes S."/>
            <person name="Wortman J."/>
            <person name="Nusbaum C."/>
            <person name="Birren B."/>
        </authorList>
    </citation>
    <scope>NUCLEOTIDE SEQUENCE [LARGE SCALE GENOMIC DNA]</scope>
    <source>
        <strain evidence="1 2">CBS 110553</strain>
    </source>
</reference>
<dbReference type="InterPro" id="IPR043137">
    <property type="entry name" value="GGT_ssub_C"/>
</dbReference>
<evidence type="ECO:0000313" key="2">
    <source>
        <dbReference type="Proteomes" id="UP000019471"/>
    </source>
</evidence>
<sequence>MYPAFQSSDKPFERFPARRSAVHSTKGMVACSQPLAAQAGQTILGLGGNAADAAVAVAAALNVTEPASTGLGGDAFFLFYNAATKTVHALNASGRSAKNTTLEQVRRELGLATGKVPFTSPLAVTVPGAAAGWVDAVERFGSGKLTLEHVLSPAIDLCERGFPVSEISASMWKNGESKLKGASPYGVELLKPNGKAPESGEVFRNPHLGRTLRTLATESKKGIYTGRIAKAIVDVLQQKGAHLELSDLEDYASQGSSEVVPVSLQFRGQGVGSRGSSTSKDQFVELWEHPPNGQGIVALMALGILEELEKSKQIPTFTEEDHNTAVYIHAVAEAFRIAFADVNWWVTDPEHSPVKPEELVSRPYLAERAKLFNKEKAGNHAKGQPFGGVSPAQNRSDTVVFAVVDQDGNGMSVVNSNFMEFGSGIVPQGCGFTLQNRGAGFHLGPDNHPNIYRGGKRPYQTIIPCLATQGPDRDLHSVFGVMGGLMQPQGHVQVLLNMEVFGMTPQEAVDAPRLCIENPMPPKLDSIGNLFLEEGIDESVAATLQAMGHDVQVLKGWSRNRFGRGQAIKVRTNETGQRVLTGGSDGRGDGLALPA</sequence>
<dbReference type="AlphaFoldDB" id="W9WVQ7"/>
<dbReference type="EMBL" id="AMGX01000006">
    <property type="protein sequence ID" value="EXJ72287.1"/>
    <property type="molecule type" value="Genomic_DNA"/>
</dbReference>
<dbReference type="PANTHER" id="PTHR43881:SF1">
    <property type="entry name" value="GAMMA-GLUTAMYLTRANSPEPTIDASE (AFU_ORTHOLOGUE AFUA_4G13580)"/>
    <property type="match status" value="1"/>
</dbReference>
<dbReference type="InterPro" id="IPR052896">
    <property type="entry name" value="GGT-like_enzyme"/>
</dbReference>
<gene>
    <name evidence="1" type="ORF">A1O5_04791</name>
</gene>
<accession>W9WVQ7</accession>